<gene>
    <name evidence="1" type="ORF">CHS0354_014849</name>
</gene>
<protein>
    <submittedName>
        <fullName evidence="1">Uncharacterized protein</fullName>
    </submittedName>
</protein>
<name>A0AAE0RVH7_9BIVA</name>
<proteinExistence type="predicted"/>
<accession>A0AAE0RVH7</accession>
<organism evidence="1 2">
    <name type="scientific">Potamilus streckersoni</name>
    <dbReference type="NCBI Taxonomy" id="2493646"/>
    <lineage>
        <taxon>Eukaryota</taxon>
        <taxon>Metazoa</taxon>
        <taxon>Spiralia</taxon>
        <taxon>Lophotrochozoa</taxon>
        <taxon>Mollusca</taxon>
        <taxon>Bivalvia</taxon>
        <taxon>Autobranchia</taxon>
        <taxon>Heteroconchia</taxon>
        <taxon>Palaeoheterodonta</taxon>
        <taxon>Unionida</taxon>
        <taxon>Unionoidea</taxon>
        <taxon>Unionidae</taxon>
        <taxon>Ambleminae</taxon>
        <taxon>Lampsilini</taxon>
        <taxon>Potamilus</taxon>
    </lineage>
</organism>
<comment type="caution">
    <text evidence="1">The sequence shown here is derived from an EMBL/GenBank/DDBJ whole genome shotgun (WGS) entry which is preliminary data.</text>
</comment>
<keyword evidence="2" id="KW-1185">Reference proteome</keyword>
<sequence>MVVVNHGNCYIFELSDQEKVDVHTNPGMTALELKLLPMVDSGTKTEVQKSSLEATVVHACGHNIKHYYTVS</sequence>
<dbReference type="EMBL" id="JAEAOA010000907">
    <property type="protein sequence ID" value="KAK3580371.1"/>
    <property type="molecule type" value="Genomic_DNA"/>
</dbReference>
<reference evidence="1" key="2">
    <citation type="journal article" date="2021" name="Genome Biol. Evol.">
        <title>Developing a high-quality reference genome for a parasitic bivalve with doubly uniparental inheritance (Bivalvia: Unionida).</title>
        <authorList>
            <person name="Smith C.H."/>
        </authorList>
    </citation>
    <scope>NUCLEOTIDE SEQUENCE</scope>
    <source>
        <strain evidence="1">CHS0354</strain>
        <tissue evidence="1">Mantle</tissue>
    </source>
</reference>
<reference evidence="1" key="1">
    <citation type="journal article" date="2021" name="Genome Biol. Evol.">
        <title>A High-Quality Reference Genome for a Parasitic Bivalve with Doubly Uniparental Inheritance (Bivalvia: Unionida).</title>
        <authorList>
            <person name="Smith C.H."/>
        </authorList>
    </citation>
    <scope>NUCLEOTIDE SEQUENCE</scope>
    <source>
        <strain evidence="1">CHS0354</strain>
    </source>
</reference>
<dbReference type="Proteomes" id="UP001195483">
    <property type="component" value="Unassembled WGS sequence"/>
</dbReference>
<evidence type="ECO:0000313" key="2">
    <source>
        <dbReference type="Proteomes" id="UP001195483"/>
    </source>
</evidence>
<dbReference type="AlphaFoldDB" id="A0AAE0RVH7"/>
<evidence type="ECO:0000313" key="1">
    <source>
        <dbReference type="EMBL" id="KAK3580371.1"/>
    </source>
</evidence>
<reference evidence="1" key="3">
    <citation type="submission" date="2023-05" db="EMBL/GenBank/DDBJ databases">
        <authorList>
            <person name="Smith C.H."/>
        </authorList>
    </citation>
    <scope>NUCLEOTIDE SEQUENCE</scope>
    <source>
        <strain evidence="1">CHS0354</strain>
        <tissue evidence="1">Mantle</tissue>
    </source>
</reference>